<dbReference type="InterPro" id="IPR006059">
    <property type="entry name" value="SBP"/>
</dbReference>
<protein>
    <submittedName>
        <fullName evidence="2">Carbohydrate ABC transporter substrate-binding protein (CUT1 family)</fullName>
    </submittedName>
</protein>
<evidence type="ECO:0000256" key="1">
    <source>
        <dbReference type="SAM" id="SignalP"/>
    </source>
</evidence>
<gene>
    <name evidence="2" type="ORF">DFJ64_2389</name>
</gene>
<comment type="caution">
    <text evidence="2">The sequence shown here is derived from an EMBL/GenBank/DDBJ whole genome shotgun (WGS) entry which is preliminary data.</text>
</comment>
<dbReference type="PANTHER" id="PTHR43649:SF14">
    <property type="entry name" value="BLR3389 PROTEIN"/>
    <property type="match status" value="1"/>
</dbReference>
<dbReference type="EMBL" id="QTUC01000001">
    <property type="protein sequence ID" value="REF36953.1"/>
    <property type="molecule type" value="Genomic_DNA"/>
</dbReference>
<organism evidence="2 3">
    <name type="scientific">Thermasporomyces composti</name>
    <dbReference type="NCBI Taxonomy" id="696763"/>
    <lineage>
        <taxon>Bacteria</taxon>
        <taxon>Bacillati</taxon>
        <taxon>Actinomycetota</taxon>
        <taxon>Actinomycetes</taxon>
        <taxon>Propionibacteriales</taxon>
        <taxon>Nocardioidaceae</taxon>
        <taxon>Thermasporomyces</taxon>
    </lineage>
</organism>
<feature type="chain" id="PRO_5017657709" evidence="1">
    <location>
        <begin position="25"/>
        <end position="427"/>
    </location>
</feature>
<dbReference type="Proteomes" id="UP000256485">
    <property type="component" value="Unassembled WGS sequence"/>
</dbReference>
<dbReference type="InterPro" id="IPR050490">
    <property type="entry name" value="Bact_solute-bd_prot1"/>
</dbReference>
<dbReference type="PROSITE" id="PS51257">
    <property type="entry name" value="PROKAR_LIPOPROTEIN"/>
    <property type="match status" value="1"/>
</dbReference>
<name>A0A3D9V8B9_THECX</name>
<evidence type="ECO:0000313" key="2">
    <source>
        <dbReference type="EMBL" id="REF36953.1"/>
    </source>
</evidence>
<feature type="signal peptide" evidence="1">
    <location>
        <begin position="1"/>
        <end position="24"/>
    </location>
</feature>
<keyword evidence="3" id="KW-1185">Reference proteome</keyword>
<accession>A0A3D9V8B9</accession>
<dbReference type="Gene3D" id="3.40.190.10">
    <property type="entry name" value="Periplasmic binding protein-like II"/>
    <property type="match status" value="2"/>
</dbReference>
<evidence type="ECO:0000313" key="3">
    <source>
        <dbReference type="Proteomes" id="UP000256485"/>
    </source>
</evidence>
<reference evidence="2 3" key="1">
    <citation type="submission" date="2018-08" db="EMBL/GenBank/DDBJ databases">
        <title>Sequencing the genomes of 1000 actinobacteria strains.</title>
        <authorList>
            <person name="Klenk H.-P."/>
        </authorList>
    </citation>
    <scope>NUCLEOTIDE SEQUENCE [LARGE SCALE GENOMIC DNA]</scope>
    <source>
        <strain evidence="2 3">DSM 22891</strain>
    </source>
</reference>
<keyword evidence="1" id="KW-0732">Signal</keyword>
<proteinExistence type="predicted"/>
<dbReference type="PANTHER" id="PTHR43649">
    <property type="entry name" value="ARABINOSE-BINDING PROTEIN-RELATED"/>
    <property type="match status" value="1"/>
</dbReference>
<dbReference type="RefSeq" id="WP_115850499.1">
    <property type="nucleotide sequence ID" value="NZ_QTUC01000001.1"/>
</dbReference>
<sequence length="427" mass="47594">MMYRRTFLASALAGAVALAGCARGTETGGNDATDNTTLTLNGDRADFVEGYEAAGKELAKLTGYDIKARNVPTTENYQQVIRSSLRSSSTTDIIKWWSGYRLQDLAQSGGLEDLTAQWDKAVENGWVNPDTRPSFSYDGKVYGMPMYKSYWVLYYNKKVFADLNLEVPTTWEELLGNAEKIKAAGVTPFFATQEAGWTSFIWFGEILSKLDPDFYVQLMNGEASYTDPTVREAMRIWADMYAKGYFTPPDTAWDNEPALFQQGKVAMVPMGTWRNAIFVENGMTRDDYGAFIMPVVKEGAKPSVIVESGVFAVPSKAPNKEAAKKALGEWLNPTVQKVWVSYLNDLSANPEVTTANPVLTSVLEQVEQLEPIELERYWEASPPDLIEGNVQDLAAFMADPKPANIDSTLAKMQQRAEAEWAKWKSRE</sequence>
<dbReference type="SUPFAM" id="SSF53850">
    <property type="entry name" value="Periplasmic binding protein-like II"/>
    <property type="match status" value="1"/>
</dbReference>
<dbReference type="OrthoDB" id="7937990at2"/>
<dbReference type="Pfam" id="PF01547">
    <property type="entry name" value="SBP_bac_1"/>
    <property type="match status" value="1"/>
</dbReference>
<dbReference type="AlphaFoldDB" id="A0A3D9V8B9"/>